<keyword evidence="9 14" id="KW-0560">Oxidoreductase</keyword>
<evidence type="ECO:0000256" key="2">
    <source>
        <dbReference type="ARBA" id="ARBA00004167"/>
    </source>
</evidence>
<dbReference type="SUPFAM" id="SSF48264">
    <property type="entry name" value="Cytochrome P450"/>
    <property type="match status" value="1"/>
</dbReference>
<name>A0A1C7M286_GRIFR</name>
<dbReference type="OMA" id="FGIARRC"/>
<keyword evidence="7 13" id="KW-0479">Metal-binding</keyword>
<evidence type="ECO:0000256" key="11">
    <source>
        <dbReference type="ARBA" id="ARBA00023033"/>
    </source>
</evidence>
<dbReference type="Pfam" id="PF00067">
    <property type="entry name" value="p450"/>
    <property type="match status" value="1"/>
</dbReference>
<reference evidence="16 17" key="1">
    <citation type="submission" date="2016-03" db="EMBL/GenBank/DDBJ databases">
        <title>Whole genome sequencing of Grifola frondosa 9006-11.</title>
        <authorList>
            <person name="Min B."/>
            <person name="Park H."/>
            <person name="Kim J.-G."/>
            <person name="Cho H."/>
            <person name="Oh Y.-L."/>
            <person name="Kong W.-S."/>
            <person name="Choi I.-G."/>
        </authorList>
    </citation>
    <scope>NUCLEOTIDE SEQUENCE [LARGE SCALE GENOMIC DNA]</scope>
    <source>
        <strain evidence="16 17">9006-11</strain>
    </source>
</reference>
<feature type="binding site" description="axial binding residue" evidence="13">
    <location>
        <position position="444"/>
    </location>
    <ligand>
        <name>heme</name>
        <dbReference type="ChEBI" id="CHEBI:30413"/>
    </ligand>
    <ligandPart>
        <name>Fe</name>
        <dbReference type="ChEBI" id="CHEBI:18248"/>
    </ligandPart>
</feature>
<keyword evidence="15" id="KW-0732">Signal</keyword>
<dbReference type="InterPro" id="IPR002401">
    <property type="entry name" value="Cyt_P450_E_grp-I"/>
</dbReference>
<accession>A0A1C7M286</accession>
<keyword evidence="10 13" id="KW-0408">Iron</keyword>
<evidence type="ECO:0000256" key="7">
    <source>
        <dbReference type="ARBA" id="ARBA00022723"/>
    </source>
</evidence>
<keyword evidence="8" id="KW-1133">Transmembrane helix</keyword>
<dbReference type="OrthoDB" id="2789670at2759"/>
<dbReference type="PRINTS" id="PR00463">
    <property type="entry name" value="EP450I"/>
</dbReference>
<evidence type="ECO:0000313" key="17">
    <source>
        <dbReference type="Proteomes" id="UP000092993"/>
    </source>
</evidence>
<keyword evidence="5 13" id="KW-0349">Heme</keyword>
<dbReference type="STRING" id="5627.A0A1C7M286"/>
<comment type="pathway">
    <text evidence="3">Secondary metabolite biosynthesis.</text>
</comment>
<evidence type="ECO:0000256" key="4">
    <source>
        <dbReference type="ARBA" id="ARBA00010617"/>
    </source>
</evidence>
<evidence type="ECO:0000256" key="8">
    <source>
        <dbReference type="ARBA" id="ARBA00022989"/>
    </source>
</evidence>
<gene>
    <name evidence="16" type="primary">ordA_6</name>
    <name evidence="16" type="ORF">A0H81_08995</name>
</gene>
<feature type="signal peptide" evidence="15">
    <location>
        <begin position="1"/>
        <end position="24"/>
    </location>
</feature>
<dbReference type="CDD" id="cd11065">
    <property type="entry name" value="CYP64-like"/>
    <property type="match status" value="1"/>
</dbReference>
<evidence type="ECO:0000256" key="9">
    <source>
        <dbReference type="ARBA" id="ARBA00023002"/>
    </source>
</evidence>
<dbReference type="GO" id="GO:0020037">
    <property type="term" value="F:heme binding"/>
    <property type="evidence" value="ECO:0007669"/>
    <property type="project" value="InterPro"/>
</dbReference>
<dbReference type="PRINTS" id="PR00385">
    <property type="entry name" value="P450"/>
</dbReference>
<dbReference type="GO" id="GO:0016020">
    <property type="term" value="C:membrane"/>
    <property type="evidence" value="ECO:0007669"/>
    <property type="project" value="UniProtKB-SubCell"/>
</dbReference>
<dbReference type="InterPro" id="IPR017972">
    <property type="entry name" value="Cyt_P450_CS"/>
</dbReference>
<dbReference type="InterPro" id="IPR036396">
    <property type="entry name" value="Cyt_P450_sf"/>
</dbReference>
<dbReference type="GO" id="GO:0016705">
    <property type="term" value="F:oxidoreductase activity, acting on paired donors, with incorporation or reduction of molecular oxygen"/>
    <property type="evidence" value="ECO:0007669"/>
    <property type="project" value="InterPro"/>
</dbReference>
<evidence type="ECO:0000256" key="10">
    <source>
        <dbReference type="ARBA" id="ARBA00023004"/>
    </source>
</evidence>
<keyword evidence="12" id="KW-0472">Membrane</keyword>
<keyword evidence="6" id="KW-0812">Transmembrane</keyword>
<dbReference type="PANTHER" id="PTHR46300:SF7">
    <property type="entry name" value="P450, PUTATIVE (EUROFUNG)-RELATED"/>
    <property type="match status" value="1"/>
</dbReference>
<dbReference type="InterPro" id="IPR050364">
    <property type="entry name" value="Cytochrome_P450_fung"/>
</dbReference>
<dbReference type="EMBL" id="LUGG01000012">
    <property type="protein sequence ID" value="OBZ71073.1"/>
    <property type="molecule type" value="Genomic_DNA"/>
</dbReference>
<evidence type="ECO:0000256" key="3">
    <source>
        <dbReference type="ARBA" id="ARBA00005179"/>
    </source>
</evidence>
<evidence type="ECO:0000256" key="12">
    <source>
        <dbReference type="ARBA" id="ARBA00023136"/>
    </source>
</evidence>
<dbReference type="Gene3D" id="1.10.630.10">
    <property type="entry name" value="Cytochrome P450"/>
    <property type="match status" value="1"/>
</dbReference>
<dbReference type="PROSITE" id="PS00086">
    <property type="entry name" value="CYTOCHROME_P450"/>
    <property type="match status" value="1"/>
</dbReference>
<protein>
    <submittedName>
        <fullName evidence="16">O-methylsterigmatocystin oxidoreductase</fullName>
    </submittedName>
</protein>
<comment type="caution">
    <text evidence="16">The sequence shown here is derived from an EMBL/GenBank/DDBJ whole genome shotgun (WGS) entry which is preliminary data.</text>
</comment>
<dbReference type="PANTHER" id="PTHR46300">
    <property type="entry name" value="P450, PUTATIVE (EUROFUNG)-RELATED-RELATED"/>
    <property type="match status" value="1"/>
</dbReference>
<keyword evidence="17" id="KW-1185">Reference proteome</keyword>
<organism evidence="16 17">
    <name type="scientific">Grifola frondosa</name>
    <name type="common">Maitake</name>
    <name type="synonym">Polyporus frondosus</name>
    <dbReference type="NCBI Taxonomy" id="5627"/>
    <lineage>
        <taxon>Eukaryota</taxon>
        <taxon>Fungi</taxon>
        <taxon>Dikarya</taxon>
        <taxon>Basidiomycota</taxon>
        <taxon>Agaricomycotina</taxon>
        <taxon>Agaricomycetes</taxon>
        <taxon>Polyporales</taxon>
        <taxon>Grifolaceae</taxon>
        <taxon>Grifola</taxon>
    </lineage>
</organism>
<comment type="cofactor">
    <cofactor evidence="1 13">
        <name>heme</name>
        <dbReference type="ChEBI" id="CHEBI:30413"/>
    </cofactor>
</comment>
<evidence type="ECO:0000313" key="16">
    <source>
        <dbReference type="EMBL" id="OBZ71073.1"/>
    </source>
</evidence>
<dbReference type="Proteomes" id="UP000092993">
    <property type="component" value="Unassembled WGS sequence"/>
</dbReference>
<evidence type="ECO:0000256" key="14">
    <source>
        <dbReference type="RuleBase" id="RU000461"/>
    </source>
</evidence>
<evidence type="ECO:0000256" key="13">
    <source>
        <dbReference type="PIRSR" id="PIRSR602401-1"/>
    </source>
</evidence>
<dbReference type="GO" id="GO:0004497">
    <property type="term" value="F:monooxygenase activity"/>
    <property type="evidence" value="ECO:0007669"/>
    <property type="project" value="UniProtKB-KW"/>
</dbReference>
<comment type="subcellular location">
    <subcellularLocation>
        <location evidence="2">Membrane</location>
        <topology evidence="2">Single-pass membrane protein</topology>
    </subcellularLocation>
</comment>
<proteinExistence type="inferred from homology"/>
<dbReference type="AlphaFoldDB" id="A0A1C7M286"/>
<feature type="chain" id="PRO_5008888885" evidence="15">
    <location>
        <begin position="25"/>
        <end position="521"/>
    </location>
</feature>
<dbReference type="InterPro" id="IPR001128">
    <property type="entry name" value="Cyt_P450"/>
</dbReference>
<dbReference type="GO" id="GO:0005506">
    <property type="term" value="F:iron ion binding"/>
    <property type="evidence" value="ECO:0007669"/>
    <property type="project" value="InterPro"/>
</dbReference>
<evidence type="ECO:0000256" key="5">
    <source>
        <dbReference type="ARBA" id="ARBA00022617"/>
    </source>
</evidence>
<evidence type="ECO:0000256" key="1">
    <source>
        <dbReference type="ARBA" id="ARBA00001971"/>
    </source>
</evidence>
<keyword evidence="11 14" id="KW-0503">Monooxygenase</keyword>
<comment type="similarity">
    <text evidence="4 14">Belongs to the cytochrome P450 family.</text>
</comment>
<evidence type="ECO:0000256" key="15">
    <source>
        <dbReference type="SAM" id="SignalP"/>
    </source>
</evidence>
<sequence>MALLGSLLLLAGLVVVLLRKYVKSLSQSHQSLPLPPGPKPLPIIGNILDIPHEKTWLTYQDLCAKYGDIVHLRALGQTIIVLGSSDVAFELLEKRSAIYSDRGQSAMASLCNGMGLEYGLHPIRAMGRRTRRAFHQHFHQGVVDKYQPVQLRESRRFIQNVLRDPNGLVHHIRFAFGATILKIAYGIEIPESDEKYTVMAEKALEGLSQGLTPGSYLVEFIPALRHVPAWFPGAGFKRKAARWRSAALTLREAPFAETKMAFNNGMAVPSITSSFLEKIAQLNEEQATDEEEVVKNAVGVAYSAGADTTFSTLQWFFLVMLLYPDVQRKAQAELESIVGPGRLPDFSDRESLPYVNAIALECFRWRPVLPLGVPRQTLADDEYRGYFIPRGALVIPNIWAYAHDPTAYPEPGTFNPDRFLKDGRLDPSVRDPRTLIFGFGRRICPGRHLADASLFINIATALHVFNVGFPGGKSITINTEMTSGLLSYPHPFPYSITPRSAAAEALIRNAVTDLENDGVIC</sequence>
<evidence type="ECO:0000256" key="6">
    <source>
        <dbReference type="ARBA" id="ARBA00022692"/>
    </source>
</evidence>